<dbReference type="EMBL" id="MFZT01000033">
    <property type="protein sequence ID" value="OGK30155.1"/>
    <property type="molecule type" value="Genomic_DNA"/>
</dbReference>
<reference evidence="2 3" key="1">
    <citation type="journal article" date="2016" name="Nat. Commun.">
        <title>Thousands of microbial genomes shed light on interconnected biogeochemical processes in an aquifer system.</title>
        <authorList>
            <person name="Anantharaman K."/>
            <person name="Brown C.T."/>
            <person name="Hug L.A."/>
            <person name="Sharon I."/>
            <person name="Castelle C.J."/>
            <person name="Probst A.J."/>
            <person name="Thomas B.C."/>
            <person name="Singh A."/>
            <person name="Wilkins M.J."/>
            <person name="Karaoz U."/>
            <person name="Brodie E.L."/>
            <person name="Williams K.H."/>
            <person name="Hubbard S.S."/>
            <person name="Banfield J.F."/>
        </authorList>
    </citation>
    <scope>NUCLEOTIDE SEQUENCE [LARGE SCALE GENOMIC DNA]</scope>
</reference>
<comment type="caution">
    <text evidence="2">The sequence shown here is derived from an EMBL/GenBank/DDBJ whole genome shotgun (WGS) entry which is preliminary data.</text>
</comment>
<sequence length="177" mass="20638">MDPELDASITRFQHEQDIFAKAKILHFLVKEKRYPMKFVASRISLSSSYICNLLRILKLPDLVKDGYYSGQISPTHLFILARLKDQESMIRTYEEVLQGDYSTIRLEERVREQLYHIETKGVYATSTLVTALQKKFMLLDESIKVKIIQSRVRAKIIIEMQGNLDDTTKILKKVLQN</sequence>
<dbReference type="AlphaFoldDB" id="A0A1F7HGF0"/>
<dbReference type="Gene3D" id="1.10.10.2830">
    <property type="match status" value="1"/>
</dbReference>
<protein>
    <recommendedName>
        <fullName evidence="1">ParB/Spo0J HTH domain-containing protein</fullName>
    </recommendedName>
</protein>
<accession>A0A1F7HGF0</accession>
<dbReference type="SUPFAM" id="SSF109709">
    <property type="entry name" value="KorB DNA-binding domain-like"/>
    <property type="match status" value="1"/>
</dbReference>
<proteinExistence type="predicted"/>
<gene>
    <name evidence="2" type="ORF">A3D08_02685</name>
</gene>
<dbReference type="Proteomes" id="UP000178098">
    <property type="component" value="Unassembled WGS sequence"/>
</dbReference>
<name>A0A1F7HGF0_9BACT</name>
<organism evidence="2 3">
    <name type="scientific">Candidatus Roizmanbacteria bacterium RIFCSPHIGHO2_02_FULL_43_11</name>
    <dbReference type="NCBI Taxonomy" id="1802043"/>
    <lineage>
        <taxon>Bacteria</taxon>
        <taxon>Candidatus Roizmaniibacteriota</taxon>
    </lineage>
</organism>
<dbReference type="Pfam" id="PF17762">
    <property type="entry name" value="HTH_ParB"/>
    <property type="match status" value="1"/>
</dbReference>
<evidence type="ECO:0000259" key="1">
    <source>
        <dbReference type="Pfam" id="PF17762"/>
    </source>
</evidence>
<dbReference type="InterPro" id="IPR041468">
    <property type="entry name" value="HTH_ParB/Spo0J"/>
</dbReference>
<feature type="domain" description="ParB/Spo0J HTH" evidence="1">
    <location>
        <begin position="21"/>
        <end position="112"/>
    </location>
</feature>
<evidence type="ECO:0000313" key="2">
    <source>
        <dbReference type="EMBL" id="OGK30155.1"/>
    </source>
</evidence>
<evidence type="ECO:0000313" key="3">
    <source>
        <dbReference type="Proteomes" id="UP000178098"/>
    </source>
</evidence>